<keyword evidence="4 7" id="KW-0732">Signal</keyword>
<keyword evidence="6 7" id="KW-0408">Iron</keyword>
<organism evidence="9 10">
    <name type="scientific">Candidatus Thermofonsia Clade 3 bacterium</name>
    <dbReference type="NCBI Taxonomy" id="2364212"/>
    <lineage>
        <taxon>Bacteria</taxon>
        <taxon>Bacillati</taxon>
        <taxon>Chloroflexota</taxon>
        <taxon>Candidatus Thermofontia</taxon>
        <taxon>Candidatus Thermofonsia Clade 3</taxon>
    </lineage>
</organism>
<evidence type="ECO:0000313" key="10">
    <source>
        <dbReference type="Proteomes" id="UP000230790"/>
    </source>
</evidence>
<evidence type="ECO:0000256" key="1">
    <source>
        <dbReference type="ARBA" id="ARBA00010342"/>
    </source>
</evidence>
<dbReference type="PANTHER" id="PTHR47870:SF1">
    <property type="entry name" value="CYTOCHROME C-TYPE BIOGENESIS PROTEIN CCMH"/>
    <property type="match status" value="1"/>
</dbReference>
<sequence length="160" mass="17206">MLRFAVHTLRLISLLFVVVCLVGRPIIAQVPAPDEATYRIAKQLNCPTCAGRNLADCPTETCAQWKAEIKAQLDMGKSAQEVLDYFQARFGPTVLQEPPKTGVTAPLWAAPVGAALVFLLAAGAVMLRAARHNPLTDVAAADPAEDPFVSALEEEVRRNG</sequence>
<accession>A0A2M8QBK5</accession>
<dbReference type="InterPro" id="IPR005616">
    <property type="entry name" value="CcmH/CycL/Ccl2/NrfF_N"/>
</dbReference>
<comment type="caution">
    <text evidence="9">The sequence shown here is derived from an EMBL/GenBank/DDBJ whole genome shotgun (WGS) entry which is preliminary data.</text>
</comment>
<evidence type="ECO:0000256" key="2">
    <source>
        <dbReference type="ARBA" id="ARBA00022617"/>
    </source>
</evidence>
<dbReference type="GO" id="GO:0046872">
    <property type="term" value="F:metal ion binding"/>
    <property type="evidence" value="ECO:0007669"/>
    <property type="project" value="UniProtKB-KW"/>
</dbReference>
<protein>
    <recommendedName>
        <fullName evidence="7">Cytochrome c-type biogenesis protein</fullName>
    </recommendedName>
</protein>
<dbReference type="AlphaFoldDB" id="A0A2M8QBK5"/>
<keyword evidence="2 7" id="KW-0349">Heme</keyword>
<feature type="domain" description="CcmH/CycL/Ccl2/NrfF N-terminal" evidence="8">
    <location>
        <begin position="28"/>
        <end position="133"/>
    </location>
</feature>
<evidence type="ECO:0000256" key="3">
    <source>
        <dbReference type="ARBA" id="ARBA00022723"/>
    </source>
</evidence>
<dbReference type="Proteomes" id="UP000230790">
    <property type="component" value="Unassembled WGS sequence"/>
</dbReference>
<keyword evidence="7" id="KW-1133">Transmembrane helix</keyword>
<dbReference type="Pfam" id="PF03918">
    <property type="entry name" value="CcmH"/>
    <property type="match status" value="1"/>
</dbReference>
<comment type="function">
    <text evidence="7">Possible subunit of a heme lyase.</text>
</comment>
<reference evidence="9 10" key="1">
    <citation type="submission" date="2017-11" db="EMBL/GenBank/DDBJ databases">
        <title>Evolution of Phototrophy in the Chloroflexi Phylum Driven by Horizontal Gene Transfer.</title>
        <authorList>
            <person name="Ward L.M."/>
            <person name="Hemp J."/>
            <person name="Shih P.M."/>
            <person name="Mcglynn S.E."/>
            <person name="Fischer W."/>
        </authorList>
    </citation>
    <scope>NUCLEOTIDE SEQUENCE [LARGE SCALE GENOMIC DNA]</scope>
    <source>
        <strain evidence="9">JP3_7</strain>
    </source>
</reference>
<evidence type="ECO:0000256" key="5">
    <source>
        <dbReference type="ARBA" id="ARBA00022748"/>
    </source>
</evidence>
<dbReference type="InterPro" id="IPR038297">
    <property type="entry name" value="CcmH/CycL/NrfF/Ccl2_sf"/>
</dbReference>
<proteinExistence type="inferred from homology"/>
<feature type="transmembrane region" description="Helical" evidence="7">
    <location>
        <begin position="107"/>
        <end position="127"/>
    </location>
</feature>
<keyword evidence="5" id="KW-0201">Cytochrome c-type biogenesis</keyword>
<dbReference type="GO" id="GO:0017004">
    <property type="term" value="P:cytochrome complex assembly"/>
    <property type="evidence" value="ECO:0007669"/>
    <property type="project" value="UniProtKB-KW"/>
</dbReference>
<keyword evidence="3 7" id="KW-0479">Metal-binding</keyword>
<dbReference type="GO" id="GO:0005886">
    <property type="term" value="C:plasma membrane"/>
    <property type="evidence" value="ECO:0007669"/>
    <property type="project" value="TreeGrafter"/>
</dbReference>
<keyword evidence="7" id="KW-0812">Transmembrane</keyword>
<evidence type="ECO:0000256" key="7">
    <source>
        <dbReference type="RuleBase" id="RU364112"/>
    </source>
</evidence>
<dbReference type="CDD" id="cd16378">
    <property type="entry name" value="CcmH_N"/>
    <property type="match status" value="1"/>
</dbReference>
<keyword evidence="7" id="KW-0472">Membrane</keyword>
<evidence type="ECO:0000259" key="8">
    <source>
        <dbReference type="Pfam" id="PF03918"/>
    </source>
</evidence>
<name>A0A2M8QBK5_9CHLR</name>
<comment type="similarity">
    <text evidence="1 7">Belongs to the CcmH/CycL/Ccl2/NrfF family.</text>
</comment>
<evidence type="ECO:0000313" key="9">
    <source>
        <dbReference type="EMBL" id="PJF47164.1"/>
    </source>
</evidence>
<evidence type="ECO:0000256" key="4">
    <source>
        <dbReference type="ARBA" id="ARBA00022729"/>
    </source>
</evidence>
<dbReference type="Gene3D" id="1.10.8.640">
    <property type="entry name" value="Cytochrome C biogenesis protein"/>
    <property type="match status" value="1"/>
</dbReference>
<dbReference type="EMBL" id="PGTN01000064">
    <property type="protein sequence ID" value="PJF47164.1"/>
    <property type="molecule type" value="Genomic_DNA"/>
</dbReference>
<dbReference type="InterPro" id="IPR051263">
    <property type="entry name" value="C-type_cytochrome_biogenesis"/>
</dbReference>
<dbReference type="PANTHER" id="PTHR47870">
    <property type="entry name" value="CYTOCHROME C-TYPE BIOGENESIS PROTEIN CCMH"/>
    <property type="match status" value="1"/>
</dbReference>
<gene>
    <name evidence="9" type="ORF">CUN48_10140</name>
</gene>
<evidence type="ECO:0000256" key="6">
    <source>
        <dbReference type="ARBA" id="ARBA00023004"/>
    </source>
</evidence>